<keyword evidence="2" id="KW-0626">Porin</keyword>
<evidence type="ECO:0000256" key="4">
    <source>
        <dbReference type="RuleBase" id="RU003859"/>
    </source>
</evidence>
<dbReference type="SUPFAM" id="SSF56925">
    <property type="entry name" value="OMPA-like"/>
    <property type="match status" value="1"/>
</dbReference>
<dbReference type="Gene3D" id="2.40.160.20">
    <property type="match status" value="1"/>
</dbReference>
<evidence type="ECO:0000313" key="10">
    <source>
        <dbReference type="EMBL" id="QHH12910.1"/>
    </source>
</evidence>
<protein>
    <submittedName>
        <fullName evidence="9">OmpA family protein</fullName>
    </submittedName>
    <submittedName>
        <fullName evidence="8">Outer membrane protein A</fullName>
    </submittedName>
</protein>
<reference evidence="10 11" key="2">
    <citation type="submission" date="2018-12" db="EMBL/GenBank/DDBJ databases">
        <title>Genomic insights into the evolutionary origins and pathogenicity of five Vibrio parahaemolyticus strains isolated from the shrimp with acute hepatopancreatic necrosis disease (AHPND).</title>
        <authorList>
            <person name="Yang Q."/>
            <person name="Dong X."/>
            <person name="Xie G."/>
            <person name="Fu S."/>
            <person name="Zou P."/>
            <person name="Sun J."/>
            <person name="Wang Y."/>
            <person name="Huang J."/>
        </authorList>
    </citation>
    <scope>NUCLEOTIDE SEQUENCE [LARGE SCALE GENOMIC DNA]</scope>
    <source>
        <strain evidence="10 11">20160303005-1</strain>
        <plasmid evidence="10">pVPSD2016-1</plasmid>
        <plasmid evidence="11">pvpsd2016-1</plasmid>
    </source>
</reference>
<evidence type="ECO:0000313" key="9">
    <source>
        <dbReference type="EMBL" id="NMU26761.1"/>
    </source>
</evidence>
<evidence type="ECO:0000313" key="8">
    <source>
        <dbReference type="EMBL" id="BAX57030.1"/>
    </source>
</evidence>
<dbReference type="InterPro" id="IPR036737">
    <property type="entry name" value="OmpA-like_sf"/>
</dbReference>
<dbReference type="PROSITE" id="PS51123">
    <property type="entry name" value="OMPA_2"/>
    <property type="match status" value="1"/>
</dbReference>
<reference evidence="9 12" key="3">
    <citation type="submission" date="2020-04" db="EMBL/GenBank/DDBJ databases">
        <title>Whole-genome sequencing of Vibrio spp. from China reveals different genetic environments of blaCTX-M-14 among diverse lineages.</title>
        <authorList>
            <person name="Zheng Z."/>
            <person name="Ye L."/>
            <person name="Chen S."/>
        </authorList>
    </citation>
    <scope>NUCLEOTIDE SEQUENCE [LARGE SCALE GENOMIC DNA]</scope>
    <source>
        <strain evidence="9 12">Vb0574</strain>
    </source>
</reference>
<geneLocation type="plasmid" evidence="11">
    <name>pvpsd2016-1</name>
</geneLocation>
<dbReference type="InterPro" id="IPR050330">
    <property type="entry name" value="Bact_OuterMem_StrucFunc"/>
</dbReference>
<keyword evidence="2" id="KW-0813">Transport</keyword>
<dbReference type="Pfam" id="PF00691">
    <property type="entry name" value="OmpA"/>
    <property type="match status" value="1"/>
</dbReference>
<dbReference type="GO" id="GO:0009279">
    <property type="term" value="C:cell outer membrane"/>
    <property type="evidence" value="ECO:0007669"/>
    <property type="project" value="InterPro"/>
</dbReference>
<organism evidence="8">
    <name type="scientific">Vibrio parahaemolyticus</name>
    <dbReference type="NCBI Taxonomy" id="670"/>
    <lineage>
        <taxon>Bacteria</taxon>
        <taxon>Pseudomonadati</taxon>
        <taxon>Pseudomonadota</taxon>
        <taxon>Gammaproteobacteria</taxon>
        <taxon>Vibrionales</taxon>
        <taxon>Vibrionaceae</taxon>
        <taxon>Vibrio</taxon>
    </lineage>
</organism>
<accession>A0A1Y1BAV4</accession>
<evidence type="ECO:0000256" key="2">
    <source>
        <dbReference type="ARBA" id="ARBA00023114"/>
    </source>
</evidence>
<evidence type="ECO:0000313" key="12">
    <source>
        <dbReference type="Proteomes" id="UP000555836"/>
    </source>
</evidence>
<dbReference type="InterPro" id="IPR000498">
    <property type="entry name" value="OmpA-like_TM_dom"/>
</dbReference>
<proteinExistence type="inferred from homology"/>
<keyword evidence="2" id="KW-0406">Ion transport</keyword>
<evidence type="ECO:0000313" key="7">
    <source>
        <dbReference type="EMBL" id="BAX56768.1"/>
    </source>
</evidence>
<evidence type="ECO:0000259" key="6">
    <source>
        <dbReference type="PROSITE" id="PS51123"/>
    </source>
</evidence>
<comment type="similarity">
    <text evidence="1">Belongs to the outer membrane OOP (TC 1.B.6) superfamily. OmpA family.</text>
</comment>
<evidence type="ECO:0000256" key="3">
    <source>
        <dbReference type="PROSITE-ProRule" id="PRU00473"/>
    </source>
</evidence>
<evidence type="ECO:0000256" key="1">
    <source>
        <dbReference type="ARBA" id="ARBA00005710"/>
    </source>
</evidence>
<keyword evidence="3 4" id="KW-0472">Membrane</keyword>
<dbReference type="Gene3D" id="3.30.1330.60">
    <property type="entry name" value="OmpA-like domain"/>
    <property type="match status" value="1"/>
</dbReference>
<feature type="chain" id="PRO_5014278197" evidence="5">
    <location>
        <begin position="20"/>
        <end position="310"/>
    </location>
</feature>
<dbReference type="GO" id="GO:0046930">
    <property type="term" value="C:pore complex"/>
    <property type="evidence" value="ECO:0007669"/>
    <property type="project" value="UniProtKB-KW"/>
</dbReference>
<dbReference type="InterPro" id="IPR011250">
    <property type="entry name" value="OMP/PagP_B-barrel"/>
</dbReference>
<dbReference type="PANTHER" id="PTHR30329">
    <property type="entry name" value="STATOR ELEMENT OF FLAGELLAR MOTOR COMPLEX"/>
    <property type="match status" value="1"/>
</dbReference>
<geneLocation type="plasmid" evidence="8">
    <name>pVPE61b</name>
</geneLocation>
<keyword evidence="2" id="KW-0812">Transmembrane</keyword>
<keyword evidence="8" id="KW-0614">Plasmid</keyword>
<dbReference type="EMBL" id="AP014861">
    <property type="protein sequence ID" value="BAX57030.1"/>
    <property type="molecule type" value="Genomic_DNA"/>
</dbReference>
<name>A0A1Y1BAV4_VIBPH</name>
<dbReference type="Proteomes" id="UP000464718">
    <property type="component" value="Plasmid pvpsd2016-1"/>
</dbReference>
<dbReference type="EMBL" id="CP034300">
    <property type="protein sequence ID" value="QHH12910.1"/>
    <property type="molecule type" value="Genomic_DNA"/>
</dbReference>
<gene>
    <name evidence="10" type="ORF">EHC69_26890</name>
    <name evidence="9" type="ORF">HKB21_14150</name>
</gene>
<dbReference type="AlphaFoldDB" id="A0A1Y1BAV4"/>
<geneLocation type="plasmid" evidence="7">
    <name>pVP2HP</name>
</geneLocation>
<dbReference type="Pfam" id="PF01389">
    <property type="entry name" value="OmpA_membrane"/>
    <property type="match status" value="1"/>
</dbReference>
<dbReference type="EMBL" id="AP014859">
    <property type="protein sequence ID" value="BAX56768.1"/>
    <property type="molecule type" value="Genomic_DNA"/>
</dbReference>
<dbReference type="RefSeq" id="WP_023624644.1">
    <property type="nucleotide sequence ID" value="NZ_AP014859.1"/>
</dbReference>
<evidence type="ECO:0000256" key="5">
    <source>
        <dbReference type="SAM" id="SignalP"/>
    </source>
</evidence>
<sequence>MKLKTLTFAMIFATGFVNAANLEQDVDKSGFWLGAAAGMGVTNGSDITAGESEVLSPKIEMGYDFGKHFGLYGSYDYMHNLDDAELHLGTLGMKGNLYFTDNLSMYGKLGATYIFADGSELKTDSFSGTAGIGLEYQLTHSVTTKIGYDYYNNLEAKNGKDLDLSQVYWGMTYKFGQPDTPLVVEEKVEVPVEVVKEVTTTQVSRSTYTLPYQTGQVDVNDYGRYNLDEVVTTMRNNPELTADIVGRTDSTGSQQTNLRVSGERAQNVGQYLINQGIDAERIHTSGVADQQPLNNAQNAQLERSVQITLN</sequence>
<dbReference type="SUPFAM" id="SSF103088">
    <property type="entry name" value="OmpA-like"/>
    <property type="match status" value="1"/>
</dbReference>
<dbReference type="CDD" id="cd07185">
    <property type="entry name" value="OmpA_C-like"/>
    <property type="match status" value="1"/>
</dbReference>
<geneLocation type="plasmid" evidence="10">
    <name>pVPSD2016-1</name>
</geneLocation>
<dbReference type="EMBL" id="JABCLD010001443">
    <property type="protein sequence ID" value="NMU26761.1"/>
    <property type="molecule type" value="Genomic_DNA"/>
</dbReference>
<reference evidence="8" key="1">
    <citation type="journal article" date="2017" name="Infect. Genet. Evol.">
        <title>Plasmid dynamics in Vibrio parahaemolyticus strains related to shrimp Acute Hepatopancreatic Necrosis Syndrome (AHPNS).</title>
        <authorList>
            <person name="Theethakaew C."/>
            <person name="Nakamura S."/>
            <person name="Motooka D."/>
            <person name="Matsuda S."/>
            <person name="Kodama T."/>
            <person name="Chonsin K."/>
            <person name="Suthienkul O."/>
            <person name="Iida T."/>
        </authorList>
    </citation>
    <scope>NUCLEOTIDE SEQUENCE</scope>
    <source>
        <strain evidence="8">VPE61</strain>
        <plasmid evidence="7">pVP2HP</plasmid>
        <plasmid evidence="8">pVPE61b</plasmid>
    </source>
</reference>
<keyword evidence="5" id="KW-0732">Signal</keyword>
<evidence type="ECO:0000313" key="11">
    <source>
        <dbReference type="Proteomes" id="UP000464718"/>
    </source>
</evidence>
<dbReference type="GO" id="GO:0015288">
    <property type="term" value="F:porin activity"/>
    <property type="evidence" value="ECO:0007669"/>
    <property type="project" value="UniProtKB-KW"/>
</dbReference>
<dbReference type="Proteomes" id="UP000555836">
    <property type="component" value="Unassembled WGS sequence"/>
</dbReference>
<feature type="signal peptide" evidence="5">
    <location>
        <begin position="1"/>
        <end position="19"/>
    </location>
</feature>
<feature type="domain" description="OmpA-like" evidence="6">
    <location>
        <begin position="199"/>
        <end position="310"/>
    </location>
</feature>
<dbReference type="PANTHER" id="PTHR30329:SF21">
    <property type="entry name" value="LIPOPROTEIN YIAD-RELATED"/>
    <property type="match status" value="1"/>
</dbReference>
<dbReference type="InterPro" id="IPR006665">
    <property type="entry name" value="OmpA-like"/>
</dbReference>